<evidence type="ECO:0000313" key="12">
    <source>
        <dbReference type="EMBL" id="TXS27887.1"/>
    </source>
</evidence>
<evidence type="ECO:0000256" key="2">
    <source>
        <dbReference type="ARBA" id="ARBA00010992"/>
    </source>
</evidence>
<dbReference type="NCBIfam" id="TIGR00879">
    <property type="entry name" value="SP"/>
    <property type="match status" value="1"/>
</dbReference>
<dbReference type="PRINTS" id="PR00171">
    <property type="entry name" value="SUGRTRNSPORT"/>
</dbReference>
<organism evidence="12">
    <name type="scientific">Streptomyces sp. gb1(2016)</name>
    <dbReference type="NCBI Taxonomy" id="1828321"/>
    <lineage>
        <taxon>Bacteria</taxon>
        <taxon>Bacillati</taxon>
        <taxon>Actinomycetota</taxon>
        <taxon>Actinomycetes</taxon>
        <taxon>Kitasatosporales</taxon>
        <taxon>Streptomycetaceae</taxon>
        <taxon>Streptomyces</taxon>
    </lineage>
</organism>
<feature type="transmembrane region" description="Helical" evidence="10">
    <location>
        <begin position="363"/>
        <end position="386"/>
    </location>
</feature>
<feature type="transmembrane region" description="Helical" evidence="10">
    <location>
        <begin position="26"/>
        <end position="49"/>
    </location>
</feature>
<dbReference type="PANTHER" id="PTHR48020:SF12">
    <property type="entry name" value="PROTON MYO-INOSITOL COTRANSPORTER"/>
    <property type="match status" value="1"/>
</dbReference>
<evidence type="ECO:0000256" key="8">
    <source>
        <dbReference type="ARBA" id="ARBA00023136"/>
    </source>
</evidence>
<feature type="domain" description="Major facilitator superfamily (MFS) profile" evidence="11">
    <location>
        <begin position="31"/>
        <end position="452"/>
    </location>
</feature>
<dbReference type="Gene3D" id="1.20.1250.20">
    <property type="entry name" value="MFS general substrate transporter like domains"/>
    <property type="match status" value="1"/>
</dbReference>
<evidence type="ECO:0000256" key="3">
    <source>
        <dbReference type="ARBA" id="ARBA00022448"/>
    </source>
</evidence>
<evidence type="ECO:0000256" key="9">
    <source>
        <dbReference type="RuleBase" id="RU003346"/>
    </source>
</evidence>
<dbReference type="SUPFAM" id="SSF103473">
    <property type="entry name" value="MFS general substrate transporter"/>
    <property type="match status" value="1"/>
</dbReference>
<comment type="similarity">
    <text evidence="2 9">Belongs to the major facilitator superfamily. Sugar transporter (TC 2.A.1.1) family.</text>
</comment>
<evidence type="ECO:0000256" key="1">
    <source>
        <dbReference type="ARBA" id="ARBA00004651"/>
    </source>
</evidence>
<comment type="subcellular location">
    <subcellularLocation>
        <location evidence="1">Cell membrane</location>
        <topology evidence="1">Multi-pass membrane protein</topology>
    </subcellularLocation>
</comment>
<evidence type="ECO:0000256" key="4">
    <source>
        <dbReference type="ARBA" id="ARBA00022475"/>
    </source>
</evidence>
<feature type="transmembrane region" description="Helical" evidence="10">
    <location>
        <begin position="398"/>
        <end position="421"/>
    </location>
</feature>
<keyword evidence="3 9" id="KW-0813">Transport</keyword>
<feature type="transmembrane region" description="Helical" evidence="10">
    <location>
        <begin position="299"/>
        <end position="321"/>
    </location>
</feature>
<keyword evidence="8 10" id="KW-0472">Membrane</keyword>
<dbReference type="EMBL" id="RDBM01000035">
    <property type="protein sequence ID" value="TXS27887.1"/>
    <property type="molecule type" value="Genomic_DNA"/>
</dbReference>
<dbReference type="GO" id="GO:0005886">
    <property type="term" value="C:plasma membrane"/>
    <property type="evidence" value="ECO:0007669"/>
    <property type="project" value="UniProtKB-SubCell"/>
</dbReference>
<feature type="transmembrane region" description="Helical" evidence="10">
    <location>
        <begin position="183"/>
        <end position="204"/>
    </location>
</feature>
<keyword evidence="5" id="KW-0762">Sugar transport</keyword>
<name>A0A652KWE1_9ACTN</name>
<feature type="transmembrane region" description="Helical" evidence="10">
    <location>
        <begin position="427"/>
        <end position="446"/>
    </location>
</feature>
<dbReference type="InterPro" id="IPR003663">
    <property type="entry name" value="Sugar/inositol_transpt"/>
</dbReference>
<dbReference type="PROSITE" id="PS00217">
    <property type="entry name" value="SUGAR_TRANSPORT_2"/>
    <property type="match status" value="1"/>
</dbReference>
<keyword evidence="6 10" id="KW-0812">Transmembrane</keyword>
<dbReference type="InterPro" id="IPR020846">
    <property type="entry name" value="MFS_dom"/>
</dbReference>
<dbReference type="GO" id="GO:0022857">
    <property type="term" value="F:transmembrane transporter activity"/>
    <property type="evidence" value="ECO:0007669"/>
    <property type="project" value="InterPro"/>
</dbReference>
<feature type="transmembrane region" description="Helical" evidence="10">
    <location>
        <begin position="264"/>
        <end position="287"/>
    </location>
</feature>
<evidence type="ECO:0000256" key="5">
    <source>
        <dbReference type="ARBA" id="ARBA00022597"/>
    </source>
</evidence>
<evidence type="ECO:0000256" key="7">
    <source>
        <dbReference type="ARBA" id="ARBA00022989"/>
    </source>
</evidence>
<dbReference type="InterPro" id="IPR005828">
    <property type="entry name" value="MFS_sugar_transport-like"/>
</dbReference>
<dbReference type="InterPro" id="IPR005829">
    <property type="entry name" value="Sugar_transporter_CS"/>
</dbReference>
<dbReference type="Pfam" id="PF00083">
    <property type="entry name" value="Sugar_tr"/>
    <property type="match status" value="1"/>
</dbReference>
<reference evidence="12" key="1">
    <citation type="submission" date="2018-10" db="EMBL/GenBank/DDBJ databases">
        <authorList>
            <person name="Hariharan J."/>
            <person name="Choudoir M.J."/>
            <person name="Diebold P."/>
            <person name="Panke-Buisse K."/>
            <person name="Campbell A.N."/>
            <person name="Buckley D.H."/>
        </authorList>
    </citation>
    <scope>NUCLEOTIDE SEQUENCE</scope>
    <source>
        <strain evidence="12">Gb1</strain>
    </source>
</reference>
<feature type="transmembrane region" description="Helical" evidence="10">
    <location>
        <begin position="69"/>
        <end position="90"/>
    </location>
</feature>
<evidence type="ECO:0000256" key="10">
    <source>
        <dbReference type="SAM" id="Phobius"/>
    </source>
</evidence>
<keyword evidence="7 10" id="KW-1133">Transmembrane helix</keyword>
<feature type="transmembrane region" description="Helical" evidence="10">
    <location>
        <begin position="333"/>
        <end position="351"/>
    </location>
</feature>
<accession>A0A652KWE1</accession>
<sequence length="475" mass="49413">MPELTVRRGGDRAPADRDMPSSRIPAAVYAVSAVSALGGLLFGYDTGIISGALLHLREDLGLTSREQEMVVSVILLGAMAGALVSGRLAARHGRRKVVIAVAVVFALGAGAAAAAPGVNSLIGARFVLGLAVGGASSMVPVYIAELAPARIRGRLMVLFQLMVAIGQLIAYLCGWALADSGGWRTMFALAVVPAAALGVGMVFLPESPRWLVGRGRTDQALAVLTRLRPTGFDVQQEITDIEAAADGAAAGRWRDLGRRWVRPALLVAVGIAAFSQLTGINAIVYYAPTILVDAGFGDSAALVTGIGIGVMLVIAGIVGAVAVDRAGRRRTMLWFLPGSAIAMAVLALAFLGPVDSSAQRWTVIIALFGYILCNGIGMQAVVWLIGPEILPLAVRGPATSLATVTLWGFDLVIALSALTAIKAIGQSGTFLIYALMNVACIVFVVAKVPETRGRSLETIESALRRGGSFRKALEP</sequence>
<protein>
    <submittedName>
        <fullName evidence="12">Sugar porter family MFS transporter</fullName>
    </submittedName>
</protein>
<proteinExistence type="inferred from homology"/>
<evidence type="ECO:0000256" key="6">
    <source>
        <dbReference type="ARBA" id="ARBA00022692"/>
    </source>
</evidence>
<keyword evidence="4" id="KW-1003">Cell membrane</keyword>
<dbReference type="PANTHER" id="PTHR48020">
    <property type="entry name" value="PROTON MYO-INOSITOL COTRANSPORTER"/>
    <property type="match status" value="1"/>
</dbReference>
<evidence type="ECO:0000259" key="11">
    <source>
        <dbReference type="PROSITE" id="PS50850"/>
    </source>
</evidence>
<comment type="caution">
    <text evidence="12">The sequence shown here is derived from an EMBL/GenBank/DDBJ whole genome shotgun (WGS) entry which is preliminary data.</text>
</comment>
<dbReference type="InterPro" id="IPR050814">
    <property type="entry name" value="Myo-inositol_Transporter"/>
</dbReference>
<dbReference type="FunFam" id="1.20.1250.20:FF:000218">
    <property type="entry name" value="facilitated trehalose transporter Tret1"/>
    <property type="match status" value="1"/>
</dbReference>
<feature type="transmembrane region" description="Helical" evidence="10">
    <location>
        <begin position="155"/>
        <end position="177"/>
    </location>
</feature>
<dbReference type="AlphaFoldDB" id="A0A652KWE1"/>
<dbReference type="PROSITE" id="PS50850">
    <property type="entry name" value="MFS"/>
    <property type="match status" value="1"/>
</dbReference>
<gene>
    <name evidence="12" type="ORF">EAO74_18130</name>
</gene>
<feature type="transmembrane region" description="Helical" evidence="10">
    <location>
        <begin position="122"/>
        <end position="143"/>
    </location>
</feature>
<feature type="transmembrane region" description="Helical" evidence="10">
    <location>
        <begin position="97"/>
        <end position="116"/>
    </location>
</feature>
<dbReference type="InterPro" id="IPR036259">
    <property type="entry name" value="MFS_trans_sf"/>
</dbReference>